<dbReference type="OrthoDB" id="6769407at2759"/>
<keyword evidence="4" id="KW-1185">Reference proteome</keyword>
<accession>A0A0T6BFW0</accession>
<gene>
    <name evidence="3" type="ORF">AMK59_132</name>
</gene>
<sequence>RVLGDKRSHNEPSLVGVADEQDHLGVEEHDFVPHFQRVSISGEDTSGVPLEDLEKASQLLITALKLRQTYMDISHQSFSNTTARFLSPENAQHNEIKHDDKQSIEAVVKNKETIQVNGPSSKEYATEQTTSDAVLDSILQNKPWKEHGIHPPSRGNPWEAPEV</sequence>
<dbReference type="InterPro" id="IPR006329">
    <property type="entry name" value="AMPD"/>
</dbReference>
<dbReference type="EMBL" id="LJIG01000744">
    <property type="protein sequence ID" value="KRT86196.1"/>
    <property type="molecule type" value="Genomic_DNA"/>
</dbReference>
<evidence type="ECO:0000256" key="1">
    <source>
        <dbReference type="ARBA" id="ARBA00006676"/>
    </source>
</evidence>
<comment type="similarity">
    <text evidence="1">Belongs to the metallo-dependent hydrolases superfamily. Adenosine and AMP deaminases family.</text>
</comment>
<comment type="caution">
    <text evidence="3">The sequence shown here is derived from an EMBL/GenBank/DDBJ whole genome shotgun (WGS) entry which is preliminary data.</text>
</comment>
<evidence type="ECO:0000313" key="3">
    <source>
        <dbReference type="EMBL" id="KRT86196.1"/>
    </source>
</evidence>
<feature type="non-terminal residue" evidence="3">
    <location>
        <position position="163"/>
    </location>
</feature>
<protein>
    <submittedName>
        <fullName evidence="3">Uncharacterized protein</fullName>
    </submittedName>
</protein>
<dbReference type="GO" id="GO:0032264">
    <property type="term" value="P:IMP salvage"/>
    <property type="evidence" value="ECO:0007669"/>
    <property type="project" value="InterPro"/>
</dbReference>
<organism evidence="3 4">
    <name type="scientific">Oryctes borbonicus</name>
    <dbReference type="NCBI Taxonomy" id="1629725"/>
    <lineage>
        <taxon>Eukaryota</taxon>
        <taxon>Metazoa</taxon>
        <taxon>Ecdysozoa</taxon>
        <taxon>Arthropoda</taxon>
        <taxon>Hexapoda</taxon>
        <taxon>Insecta</taxon>
        <taxon>Pterygota</taxon>
        <taxon>Neoptera</taxon>
        <taxon>Endopterygota</taxon>
        <taxon>Coleoptera</taxon>
        <taxon>Polyphaga</taxon>
        <taxon>Scarabaeiformia</taxon>
        <taxon>Scarabaeidae</taxon>
        <taxon>Dynastinae</taxon>
        <taxon>Oryctes</taxon>
    </lineage>
</organism>
<feature type="non-terminal residue" evidence="3">
    <location>
        <position position="1"/>
    </location>
</feature>
<dbReference type="Proteomes" id="UP000051574">
    <property type="component" value="Unassembled WGS sequence"/>
</dbReference>
<name>A0A0T6BFW0_9SCAR</name>
<dbReference type="AlphaFoldDB" id="A0A0T6BFW0"/>
<feature type="region of interest" description="Disordered" evidence="2">
    <location>
        <begin position="141"/>
        <end position="163"/>
    </location>
</feature>
<proteinExistence type="inferred from homology"/>
<dbReference type="GO" id="GO:0003876">
    <property type="term" value="F:AMP deaminase activity"/>
    <property type="evidence" value="ECO:0007669"/>
    <property type="project" value="InterPro"/>
</dbReference>
<dbReference type="Pfam" id="PF19326">
    <property type="entry name" value="AMP_deaminase"/>
    <property type="match status" value="1"/>
</dbReference>
<evidence type="ECO:0000256" key="2">
    <source>
        <dbReference type="SAM" id="MobiDB-lite"/>
    </source>
</evidence>
<evidence type="ECO:0000313" key="4">
    <source>
        <dbReference type="Proteomes" id="UP000051574"/>
    </source>
</evidence>
<reference evidence="3 4" key="1">
    <citation type="submission" date="2015-09" db="EMBL/GenBank/DDBJ databases">
        <title>Draft genome of the scarab beetle Oryctes borbonicus.</title>
        <authorList>
            <person name="Meyer J.M."/>
            <person name="Markov G.V."/>
            <person name="Baskaran P."/>
            <person name="Herrmann M."/>
            <person name="Sommer R.J."/>
            <person name="Roedelsperger C."/>
        </authorList>
    </citation>
    <scope>NUCLEOTIDE SEQUENCE [LARGE SCALE GENOMIC DNA]</scope>
    <source>
        <strain evidence="3">OB123</strain>
        <tissue evidence="3">Whole animal</tissue>
    </source>
</reference>